<dbReference type="InterPro" id="IPR046346">
    <property type="entry name" value="Aminoacid_DH-like_N_sf"/>
</dbReference>
<dbReference type="RefSeq" id="WP_167661616.1">
    <property type="nucleotide sequence ID" value="NZ_BMCQ01000003.1"/>
</dbReference>
<feature type="domain" description="Quinate/shikimate 5-dehydrogenase/glutamyl-tRNA reductase" evidence="9">
    <location>
        <begin position="121"/>
        <end position="201"/>
    </location>
</feature>
<feature type="binding site" evidence="8">
    <location>
        <position position="255"/>
    </location>
    <ligand>
        <name>shikimate</name>
        <dbReference type="ChEBI" id="CHEBI:36208"/>
    </ligand>
</feature>
<feature type="binding site" evidence="8">
    <location>
        <position position="226"/>
    </location>
    <ligand>
        <name>shikimate</name>
        <dbReference type="ChEBI" id="CHEBI:36208"/>
    </ligand>
</feature>
<dbReference type="Gene3D" id="3.40.50.720">
    <property type="entry name" value="NAD(P)-binding Rossmann-like Domain"/>
    <property type="match status" value="1"/>
</dbReference>
<keyword evidence="13" id="KW-1185">Reference proteome</keyword>
<dbReference type="PANTHER" id="PTHR21089:SF1">
    <property type="entry name" value="BIFUNCTIONAL 3-DEHYDROQUINATE DEHYDRATASE_SHIKIMATE DEHYDROGENASE, CHLOROPLASTIC"/>
    <property type="match status" value="1"/>
</dbReference>
<evidence type="ECO:0000313" key="12">
    <source>
        <dbReference type="EMBL" id="NJB65659.1"/>
    </source>
</evidence>
<comment type="similarity">
    <text evidence="8">Belongs to the shikimate dehydrogenase family.</text>
</comment>
<feature type="domain" description="Shikimate dehydrogenase substrate binding N-terminal" evidence="10">
    <location>
        <begin position="11"/>
        <end position="93"/>
    </location>
</feature>
<dbReference type="InterPro" id="IPR041121">
    <property type="entry name" value="SDH_C"/>
</dbReference>
<evidence type="ECO:0000256" key="7">
    <source>
        <dbReference type="ARBA" id="ARBA00049442"/>
    </source>
</evidence>
<feature type="binding site" evidence="8">
    <location>
        <begin position="130"/>
        <end position="134"/>
    </location>
    <ligand>
        <name>NADP(+)</name>
        <dbReference type="ChEBI" id="CHEBI:58349"/>
    </ligand>
</feature>
<dbReference type="Pfam" id="PF08501">
    <property type="entry name" value="Shikimate_dh_N"/>
    <property type="match status" value="1"/>
</dbReference>
<evidence type="ECO:0000313" key="13">
    <source>
        <dbReference type="Proteomes" id="UP000783934"/>
    </source>
</evidence>
<dbReference type="EC" id="1.1.1.25" evidence="2 8"/>
<evidence type="ECO:0000256" key="4">
    <source>
        <dbReference type="ARBA" id="ARBA00022857"/>
    </source>
</evidence>
<keyword evidence="3 8" id="KW-0028">Amino-acid biosynthesis</keyword>
<keyword evidence="6 8" id="KW-0057">Aromatic amino acid biosynthesis</keyword>
<dbReference type="GO" id="GO:0004764">
    <property type="term" value="F:shikimate 3-dehydrogenase (NADP+) activity"/>
    <property type="evidence" value="ECO:0007669"/>
    <property type="project" value="UniProtKB-EC"/>
</dbReference>
<feature type="binding site" evidence="8">
    <location>
        <begin position="19"/>
        <end position="21"/>
    </location>
    <ligand>
        <name>shikimate</name>
        <dbReference type="ChEBI" id="CHEBI:36208"/>
    </ligand>
</feature>
<evidence type="ECO:0000259" key="11">
    <source>
        <dbReference type="Pfam" id="PF18317"/>
    </source>
</evidence>
<comment type="catalytic activity">
    <reaction evidence="7 8">
        <text>shikimate + NADP(+) = 3-dehydroshikimate + NADPH + H(+)</text>
        <dbReference type="Rhea" id="RHEA:17737"/>
        <dbReference type="ChEBI" id="CHEBI:15378"/>
        <dbReference type="ChEBI" id="CHEBI:16630"/>
        <dbReference type="ChEBI" id="CHEBI:36208"/>
        <dbReference type="ChEBI" id="CHEBI:57783"/>
        <dbReference type="ChEBI" id="CHEBI:58349"/>
        <dbReference type="EC" id="1.1.1.25"/>
    </reaction>
</comment>
<feature type="domain" description="SDH C-terminal" evidence="11">
    <location>
        <begin position="248"/>
        <end position="278"/>
    </location>
</feature>
<comment type="function">
    <text evidence="8">Involved in the biosynthesis of the chorismate, which leads to the biosynthesis of aromatic amino acids. Catalyzes the reversible NADPH linked reduction of 3-dehydroshikimate (DHSA) to yield shikimate (SA).</text>
</comment>
<keyword evidence="4 8" id="KW-0521">NADP</keyword>
<evidence type="ECO:0000259" key="10">
    <source>
        <dbReference type="Pfam" id="PF08501"/>
    </source>
</evidence>
<comment type="caution">
    <text evidence="8">Lacks conserved residue(s) required for the propagation of feature annotation.</text>
</comment>
<feature type="binding site" evidence="8">
    <location>
        <position position="224"/>
    </location>
    <ligand>
        <name>NADP(+)</name>
        <dbReference type="ChEBI" id="CHEBI:58349"/>
    </ligand>
</feature>
<evidence type="ECO:0000256" key="2">
    <source>
        <dbReference type="ARBA" id="ARBA00012962"/>
    </source>
</evidence>
<feature type="binding site" evidence="8">
    <location>
        <position position="66"/>
    </location>
    <ligand>
        <name>shikimate</name>
        <dbReference type="ChEBI" id="CHEBI:36208"/>
    </ligand>
</feature>
<dbReference type="Gene3D" id="3.40.50.10860">
    <property type="entry name" value="Leucine Dehydrogenase, chain A, domain 1"/>
    <property type="match status" value="1"/>
</dbReference>
<keyword evidence="5 8" id="KW-0560">Oxidoreductase</keyword>
<feature type="binding site" evidence="8">
    <location>
        <begin position="154"/>
        <end position="159"/>
    </location>
    <ligand>
        <name>NADP(+)</name>
        <dbReference type="ChEBI" id="CHEBI:58349"/>
    </ligand>
</feature>
<dbReference type="SUPFAM" id="SSF53223">
    <property type="entry name" value="Aminoacid dehydrogenase-like, N-terminal domain"/>
    <property type="match status" value="1"/>
</dbReference>
<comment type="pathway">
    <text evidence="1 8">Metabolic intermediate biosynthesis; chorismate biosynthesis; chorismate from D-erythrose 4-phosphate and phosphoenolpyruvate: step 4/7.</text>
</comment>
<feature type="binding site" evidence="8">
    <location>
        <position position="248"/>
    </location>
    <ligand>
        <name>NADP(+)</name>
        <dbReference type="ChEBI" id="CHEBI:58349"/>
    </ligand>
</feature>
<dbReference type="EMBL" id="JAATIZ010000003">
    <property type="protein sequence ID" value="NJB65659.1"/>
    <property type="molecule type" value="Genomic_DNA"/>
</dbReference>
<dbReference type="NCBIfam" id="NF001310">
    <property type="entry name" value="PRK00258.1-2"/>
    <property type="match status" value="1"/>
</dbReference>
<protein>
    <recommendedName>
        <fullName evidence="2 8">Shikimate dehydrogenase (NADP(+))</fullName>
        <shortName evidence="8">SDH</shortName>
        <ecNumber evidence="2 8">1.1.1.25</ecNumber>
    </recommendedName>
</protein>
<dbReference type="SUPFAM" id="SSF51735">
    <property type="entry name" value="NAD(P)-binding Rossmann-fold domains"/>
    <property type="match status" value="1"/>
</dbReference>
<dbReference type="Proteomes" id="UP000783934">
    <property type="component" value="Unassembled WGS sequence"/>
</dbReference>
<dbReference type="InterPro" id="IPR022893">
    <property type="entry name" value="Shikimate_DH_fam"/>
</dbReference>
<feature type="binding site" evidence="8">
    <location>
        <position position="106"/>
    </location>
    <ligand>
        <name>shikimate</name>
        <dbReference type="ChEBI" id="CHEBI:36208"/>
    </ligand>
</feature>
<evidence type="ECO:0000256" key="1">
    <source>
        <dbReference type="ARBA" id="ARBA00004871"/>
    </source>
</evidence>
<evidence type="ECO:0000259" key="9">
    <source>
        <dbReference type="Pfam" id="PF01488"/>
    </source>
</evidence>
<evidence type="ECO:0000256" key="5">
    <source>
        <dbReference type="ARBA" id="ARBA00023002"/>
    </source>
</evidence>
<comment type="subunit">
    <text evidence="8">Homodimer.</text>
</comment>
<dbReference type="InterPro" id="IPR011342">
    <property type="entry name" value="Shikimate_DH"/>
</dbReference>
<dbReference type="InterPro" id="IPR013708">
    <property type="entry name" value="Shikimate_DH-bd_N"/>
</dbReference>
<accession>A0ABX0WSB2</accession>
<proteinExistence type="inferred from homology"/>
<organism evidence="12 13">
    <name type="scientific">Paenalcaligenes hominis</name>
    <dbReference type="NCBI Taxonomy" id="643674"/>
    <lineage>
        <taxon>Bacteria</taxon>
        <taxon>Pseudomonadati</taxon>
        <taxon>Pseudomonadota</taxon>
        <taxon>Betaproteobacteria</taxon>
        <taxon>Burkholderiales</taxon>
        <taxon>Alcaligenaceae</taxon>
        <taxon>Paenalcaligenes</taxon>
    </lineage>
</organism>
<evidence type="ECO:0000256" key="8">
    <source>
        <dbReference type="HAMAP-Rule" id="MF_00222"/>
    </source>
</evidence>
<dbReference type="InterPro" id="IPR036291">
    <property type="entry name" value="NAD(P)-bd_dom_sf"/>
</dbReference>
<evidence type="ECO:0000256" key="3">
    <source>
        <dbReference type="ARBA" id="ARBA00022605"/>
    </source>
</evidence>
<evidence type="ECO:0000256" key="6">
    <source>
        <dbReference type="ARBA" id="ARBA00023141"/>
    </source>
</evidence>
<dbReference type="NCBIfam" id="TIGR00507">
    <property type="entry name" value="aroE"/>
    <property type="match status" value="1"/>
</dbReference>
<dbReference type="Pfam" id="PF01488">
    <property type="entry name" value="Shikimate_DH"/>
    <property type="match status" value="1"/>
</dbReference>
<dbReference type="CDD" id="cd01065">
    <property type="entry name" value="NAD_bind_Shikimate_DH"/>
    <property type="match status" value="1"/>
</dbReference>
<dbReference type="Pfam" id="PF18317">
    <property type="entry name" value="SDH_C"/>
    <property type="match status" value="1"/>
</dbReference>
<comment type="caution">
    <text evidence="12">The sequence shown here is derived from an EMBL/GenBank/DDBJ whole genome shotgun (WGS) entry which is preliminary data.</text>
</comment>
<dbReference type="PANTHER" id="PTHR21089">
    <property type="entry name" value="SHIKIMATE DEHYDROGENASE"/>
    <property type="match status" value="1"/>
</dbReference>
<reference evidence="12 13" key="1">
    <citation type="submission" date="2020-03" db="EMBL/GenBank/DDBJ databases">
        <title>Genomic Encyclopedia of Type Strains, Phase IV (KMG-IV): sequencing the most valuable type-strain genomes for metagenomic binning, comparative biology and taxonomic classification.</title>
        <authorList>
            <person name="Goeker M."/>
        </authorList>
    </citation>
    <scope>NUCLEOTIDE SEQUENCE [LARGE SCALE GENOMIC DNA]</scope>
    <source>
        <strain evidence="12 13">DSM 26613</strain>
    </source>
</reference>
<gene>
    <name evidence="8" type="primary">aroE</name>
    <name evidence="12" type="ORF">GGR41_001908</name>
</gene>
<sequence>MTSNTLIRCAVVGNPIAHSRSPEIHQAFAKQCDLALHYDRILADPNDFSDHVRGFFAQGGKGLNITVPFKELAFSMAQVRSPRAELAGAVNTLWMDNHVLHGCNTDGVGLLNDLIRLGFDPKNKRILLIGAGGAARGVVLPLLSAQPSHLRIINRTTQKALDVVHELAAQPEPLATTTRIDSGDLNHIEGTWDIVINATSSGLHQQSPLHTAPVFSDNGLAYDMVYGNEPTPFLQQCQQAGASHCADGLGMLVGQAAASFFIWHGYEPELEPVLASLR</sequence>
<feature type="active site" description="Proton acceptor" evidence="8">
    <location>
        <position position="70"/>
    </location>
</feature>
<dbReference type="HAMAP" id="MF_00222">
    <property type="entry name" value="Shikimate_DH_AroE"/>
    <property type="match status" value="1"/>
</dbReference>
<dbReference type="InterPro" id="IPR006151">
    <property type="entry name" value="Shikm_DH/Glu-tRNA_Rdtase"/>
</dbReference>
<name>A0ABX0WSB2_9BURK</name>
<feature type="binding site" evidence="8">
    <location>
        <position position="91"/>
    </location>
    <ligand>
        <name>shikimate</name>
        <dbReference type="ChEBI" id="CHEBI:36208"/>
    </ligand>
</feature>